<dbReference type="AlphaFoldDB" id="A0AB34KIX3"/>
<dbReference type="GO" id="GO:0004674">
    <property type="term" value="F:protein serine/threonine kinase activity"/>
    <property type="evidence" value="ECO:0007669"/>
    <property type="project" value="TreeGrafter"/>
</dbReference>
<sequence length="320" mass="36155">MSSTLVGDSGRVYARGQVLQRHREDHALSIFKAQSGNDYFVLKRVPRQFYDLSMRFASEFQDSRRLRLHTDCNQEEGVLVFPYFRSTLLALIQDGPELSIKERKKILRHVGEAIQELHGRDWIHIDVKPDNVLANWAYDAEGEKVVSDVALGDFDLVFKSKNGASCYTPYAIGNAMWRSPEGQTGRAVTKASDIYSFGLVGIYAMGGGDFLLLDGYQKLKDRGITPEQEILTRHFSYFGPVPDALFIHVNDEDWSSALRGASDIADEAVKEEPGLRFEQWGAELGPEALHMFSGMTNLDPKARFTIDQILEHPFWSIDDT</sequence>
<dbReference type="InterPro" id="IPR000719">
    <property type="entry name" value="Prot_kinase_dom"/>
</dbReference>
<dbReference type="SUPFAM" id="SSF56112">
    <property type="entry name" value="Protein kinase-like (PK-like)"/>
    <property type="match status" value="1"/>
</dbReference>
<comment type="caution">
    <text evidence="2">The sequence shown here is derived from an EMBL/GenBank/DDBJ whole genome shotgun (WGS) entry which is preliminary data.</text>
</comment>
<dbReference type="GO" id="GO:0005524">
    <property type="term" value="F:ATP binding"/>
    <property type="evidence" value="ECO:0007669"/>
    <property type="project" value="InterPro"/>
</dbReference>
<dbReference type="EMBL" id="JAAQHG020000033">
    <property type="protein sequence ID" value="KAL1583657.1"/>
    <property type="molecule type" value="Genomic_DNA"/>
</dbReference>
<gene>
    <name evidence="2" type="ORF">WHR41_07772</name>
</gene>
<dbReference type="PANTHER" id="PTHR44167:SF24">
    <property type="entry name" value="SERINE_THREONINE-PROTEIN KINASE CHK2"/>
    <property type="match status" value="1"/>
</dbReference>
<evidence type="ECO:0000313" key="2">
    <source>
        <dbReference type="EMBL" id="KAL1583657.1"/>
    </source>
</evidence>
<feature type="domain" description="Protein kinase" evidence="1">
    <location>
        <begin position="1"/>
        <end position="315"/>
    </location>
</feature>
<dbReference type="Proteomes" id="UP000803884">
    <property type="component" value="Unassembled WGS sequence"/>
</dbReference>
<name>A0AB34KIX3_9PEZI</name>
<evidence type="ECO:0000259" key="1">
    <source>
        <dbReference type="PROSITE" id="PS50011"/>
    </source>
</evidence>
<dbReference type="GeneID" id="96009214"/>
<dbReference type="SMART" id="SM00220">
    <property type="entry name" value="S_TKc"/>
    <property type="match status" value="1"/>
</dbReference>
<evidence type="ECO:0000313" key="3">
    <source>
        <dbReference type="Proteomes" id="UP000803884"/>
    </source>
</evidence>
<reference evidence="2 3" key="1">
    <citation type="journal article" date="2020" name="Microbiol. Resour. Announc.">
        <title>Draft Genome Sequence of a Cladosporium Species Isolated from the Mesophotic Ascidian Didemnum maculosum.</title>
        <authorList>
            <person name="Gioti A."/>
            <person name="Siaperas R."/>
            <person name="Nikolaivits E."/>
            <person name="Le Goff G."/>
            <person name="Ouazzani J."/>
            <person name="Kotoulas G."/>
            <person name="Topakas E."/>
        </authorList>
    </citation>
    <scope>NUCLEOTIDE SEQUENCE [LARGE SCALE GENOMIC DNA]</scope>
    <source>
        <strain evidence="2 3">TM138-S3</strain>
    </source>
</reference>
<dbReference type="GO" id="GO:0044773">
    <property type="term" value="P:mitotic DNA damage checkpoint signaling"/>
    <property type="evidence" value="ECO:0007669"/>
    <property type="project" value="TreeGrafter"/>
</dbReference>
<dbReference type="InterPro" id="IPR011009">
    <property type="entry name" value="Kinase-like_dom_sf"/>
</dbReference>
<dbReference type="Gene3D" id="1.10.510.10">
    <property type="entry name" value="Transferase(Phosphotransferase) domain 1"/>
    <property type="match status" value="1"/>
</dbReference>
<keyword evidence="3" id="KW-1185">Reference proteome</keyword>
<accession>A0AB34KIX3</accession>
<proteinExistence type="predicted"/>
<dbReference type="RefSeq" id="XP_069226764.1">
    <property type="nucleotide sequence ID" value="XM_069376376.1"/>
</dbReference>
<protein>
    <recommendedName>
        <fullName evidence="1">Protein kinase domain-containing protein</fullName>
    </recommendedName>
</protein>
<dbReference type="PANTHER" id="PTHR44167">
    <property type="entry name" value="OVARIAN-SPECIFIC SERINE/THREONINE-PROTEIN KINASE LOK-RELATED"/>
    <property type="match status" value="1"/>
</dbReference>
<dbReference type="GO" id="GO:0005634">
    <property type="term" value="C:nucleus"/>
    <property type="evidence" value="ECO:0007669"/>
    <property type="project" value="TreeGrafter"/>
</dbReference>
<organism evidence="2 3">
    <name type="scientific">Cladosporium halotolerans</name>
    <dbReference type="NCBI Taxonomy" id="1052096"/>
    <lineage>
        <taxon>Eukaryota</taxon>
        <taxon>Fungi</taxon>
        <taxon>Dikarya</taxon>
        <taxon>Ascomycota</taxon>
        <taxon>Pezizomycotina</taxon>
        <taxon>Dothideomycetes</taxon>
        <taxon>Dothideomycetidae</taxon>
        <taxon>Cladosporiales</taxon>
        <taxon>Cladosporiaceae</taxon>
        <taxon>Cladosporium</taxon>
    </lineage>
</organism>
<dbReference type="Pfam" id="PF00069">
    <property type="entry name" value="Pkinase"/>
    <property type="match status" value="1"/>
</dbReference>
<dbReference type="PROSITE" id="PS50011">
    <property type="entry name" value="PROTEIN_KINASE_DOM"/>
    <property type="match status" value="1"/>
</dbReference>